<comment type="caution">
    <text evidence="2">The sequence shown here is derived from an EMBL/GenBank/DDBJ whole genome shotgun (WGS) entry which is preliminary data.</text>
</comment>
<reference evidence="2" key="1">
    <citation type="journal article" date="2017" name="Gigascience">
        <title>The genome draft of coconut (Cocos nucifera).</title>
        <authorList>
            <person name="Xiao Y."/>
            <person name="Xu P."/>
            <person name="Fan H."/>
            <person name="Baudouin L."/>
            <person name="Xia W."/>
            <person name="Bocs S."/>
            <person name="Xu J."/>
            <person name="Li Q."/>
            <person name="Guo A."/>
            <person name="Zhou L."/>
            <person name="Li J."/>
            <person name="Wu Y."/>
            <person name="Ma Z."/>
            <person name="Armero A."/>
            <person name="Issali A.E."/>
            <person name="Liu N."/>
            <person name="Peng M."/>
            <person name="Yang Y."/>
        </authorList>
    </citation>
    <scope>NUCLEOTIDE SEQUENCE</scope>
    <source>
        <tissue evidence="2">Spear leaf of Hainan Tall coconut</tissue>
    </source>
</reference>
<dbReference type="EMBL" id="CM017872">
    <property type="protein sequence ID" value="KAG1326423.1"/>
    <property type="molecule type" value="Genomic_DNA"/>
</dbReference>
<dbReference type="GO" id="GO:0005886">
    <property type="term" value="C:plasma membrane"/>
    <property type="evidence" value="ECO:0007669"/>
    <property type="project" value="TreeGrafter"/>
</dbReference>
<evidence type="ECO:0000313" key="2">
    <source>
        <dbReference type="EMBL" id="KAG1326423.1"/>
    </source>
</evidence>
<feature type="compositionally biased region" description="Low complexity" evidence="1">
    <location>
        <begin position="190"/>
        <end position="223"/>
    </location>
</feature>
<feature type="compositionally biased region" description="Polar residues" evidence="1">
    <location>
        <begin position="224"/>
        <end position="235"/>
    </location>
</feature>
<gene>
    <name evidence="2" type="ORF">COCNU_01G003570</name>
</gene>
<organism evidence="2 3">
    <name type="scientific">Cocos nucifera</name>
    <name type="common">Coconut palm</name>
    <dbReference type="NCBI Taxonomy" id="13894"/>
    <lineage>
        <taxon>Eukaryota</taxon>
        <taxon>Viridiplantae</taxon>
        <taxon>Streptophyta</taxon>
        <taxon>Embryophyta</taxon>
        <taxon>Tracheophyta</taxon>
        <taxon>Spermatophyta</taxon>
        <taxon>Magnoliopsida</taxon>
        <taxon>Liliopsida</taxon>
        <taxon>Arecaceae</taxon>
        <taxon>Arecoideae</taxon>
        <taxon>Cocoseae</taxon>
        <taxon>Attaleinae</taxon>
        <taxon>Cocos</taxon>
    </lineage>
</organism>
<dbReference type="OrthoDB" id="286301at2759"/>
<name>A0A8K0HU70_COCNU</name>
<feature type="region of interest" description="Disordered" evidence="1">
    <location>
        <begin position="91"/>
        <end position="248"/>
    </location>
</feature>
<dbReference type="AlphaFoldDB" id="A0A8K0HU70"/>
<dbReference type="InterPro" id="IPR033254">
    <property type="entry name" value="Plant_FLA"/>
</dbReference>
<keyword evidence="3" id="KW-1185">Reference proteome</keyword>
<dbReference type="Proteomes" id="UP000797356">
    <property type="component" value="Chromosome 1"/>
</dbReference>
<dbReference type="PANTHER" id="PTHR32382">
    <property type="entry name" value="FASCICLIN-LIKE ARABINOGALACTAN PROTEIN"/>
    <property type="match status" value="1"/>
</dbReference>
<evidence type="ECO:0000256" key="1">
    <source>
        <dbReference type="SAM" id="MobiDB-lite"/>
    </source>
</evidence>
<dbReference type="PANTHER" id="PTHR32382:SF6">
    <property type="entry name" value="FASCICLIN-LIKE ARABINOGALACTAN PROTEIN 14"/>
    <property type="match status" value="1"/>
</dbReference>
<proteinExistence type="predicted"/>
<reference evidence="2" key="2">
    <citation type="submission" date="2019-07" db="EMBL/GenBank/DDBJ databases">
        <authorList>
            <person name="Yang Y."/>
            <person name="Bocs S."/>
            <person name="Baudouin L."/>
        </authorList>
    </citation>
    <scope>NUCLEOTIDE SEQUENCE</scope>
    <source>
        <tissue evidence="2">Spear leaf of Hainan Tall coconut</tissue>
    </source>
</reference>
<feature type="compositionally biased region" description="Low complexity" evidence="1">
    <location>
        <begin position="91"/>
        <end position="168"/>
    </location>
</feature>
<accession>A0A8K0HU70</accession>
<sequence>MSVHVLLGYYDPYSISHRHDKSTLVPTLFQNTGLATNQNGYMKVSKKPMREIVFGSGAPGSPSDSYLLNMIETDSDNISILHISDPIIPPGIDSVKETPAPVTTPSTASSPTKQTTPAPTASPPTKQATPAPLAMPPTASSPTKQVTPAPLATPPTASSPTKQVTPAPVATPPPTASSPMKQVSPTPDLAPTEKAAATAPANAPKMAPIPTAAPQTSASAPSSENVSEAPTTSTDEAGEAPTPPSSAGRVAVGATIGLAMGVILLGAC</sequence>
<protein>
    <submittedName>
        <fullName evidence="2">Putative fasciclin-like arabinogalactan protein 3</fullName>
    </submittedName>
</protein>
<evidence type="ECO:0000313" key="3">
    <source>
        <dbReference type="Proteomes" id="UP000797356"/>
    </source>
</evidence>